<dbReference type="PANTHER" id="PTHR43428">
    <property type="entry name" value="ARSENATE REDUCTASE"/>
    <property type="match status" value="1"/>
</dbReference>
<sequence>MPSVLFVCSRNSGKSQMAAALLRSRSGGRVDVYSAGTRPGPAVNEEARASLARLGVVLGNERPTLLDPELLADVDRVVVLGYEAVVAPVPGMKGTIEAWHLDEPSAHGIQGETRMDLIRDELDDRVAGLIKELGVEDLQIDEEEDEPTVVITPSSRCRSGS</sequence>
<evidence type="ECO:0000256" key="1">
    <source>
        <dbReference type="ARBA" id="ARBA00022849"/>
    </source>
</evidence>
<evidence type="ECO:0000313" key="4">
    <source>
        <dbReference type="Proteomes" id="UP000280935"/>
    </source>
</evidence>
<dbReference type="SMART" id="SM00226">
    <property type="entry name" value="LMWPc"/>
    <property type="match status" value="1"/>
</dbReference>
<protein>
    <submittedName>
        <fullName evidence="3">Low molecular weight phosphatase family protein</fullName>
    </submittedName>
</protein>
<proteinExistence type="predicted"/>
<name>A0A3P1WQR3_9ACTN</name>
<evidence type="ECO:0000259" key="2">
    <source>
        <dbReference type="SMART" id="SM00226"/>
    </source>
</evidence>
<dbReference type="EMBL" id="RQYT01000034">
    <property type="protein sequence ID" value="RRD48625.1"/>
    <property type="molecule type" value="Genomic_DNA"/>
</dbReference>
<evidence type="ECO:0000313" key="3">
    <source>
        <dbReference type="EMBL" id="RRD48625.1"/>
    </source>
</evidence>
<dbReference type="InterPro" id="IPR023485">
    <property type="entry name" value="Ptyr_pPase"/>
</dbReference>
<reference evidence="3 4" key="1">
    <citation type="submission" date="2018-11" db="EMBL/GenBank/DDBJ databases">
        <title>Genomes From Bacteria Associated with the Canine Oral Cavity: a Test Case for Automated Genome-Based Taxonomic Assignment.</title>
        <authorList>
            <person name="Coil D.A."/>
            <person name="Jospin G."/>
            <person name="Darling A.E."/>
            <person name="Wallis C."/>
            <person name="Davis I.J."/>
            <person name="Harris S."/>
            <person name="Eisen J.A."/>
            <person name="Holcombe L.J."/>
            <person name="O'Flynn C."/>
        </authorList>
    </citation>
    <scope>NUCLEOTIDE SEQUENCE [LARGE SCALE GENOMIC DNA]</scope>
    <source>
        <strain evidence="3 4">OH2822_COT-296</strain>
    </source>
</reference>
<keyword evidence="1" id="KW-0059">Arsenical resistance</keyword>
<organism evidence="3 4">
    <name type="scientific">Arachnia propionica</name>
    <dbReference type="NCBI Taxonomy" id="1750"/>
    <lineage>
        <taxon>Bacteria</taxon>
        <taxon>Bacillati</taxon>
        <taxon>Actinomycetota</taxon>
        <taxon>Actinomycetes</taxon>
        <taxon>Propionibacteriales</taxon>
        <taxon>Propionibacteriaceae</taxon>
        <taxon>Arachnia</taxon>
    </lineage>
</organism>
<dbReference type="Pfam" id="PF01451">
    <property type="entry name" value="LMWPc"/>
    <property type="match status" value="1"/>
</dbReference>
<dbReference type="PANTHER" id="PTHR43428:SF1">
    <property type="entry name" value="ARSENATE REDUCTASE"/>
    <property type="match status" value="1"/>
</dbReference>
<dbReference type="OrthoDB" id="9799372at2"/>
<dbReference type="RefSeq" id="WP_125228698.1">
    <property type="nucleotide sequence ID" value="NZ_RQYT01000034.1"/>
</dbReference>
<dbReference type="Proteomes" id="UP000280935">
    <property type="component" value="Unassembled WGS sequence"/>
</dbReference>
<dbReference type="AlphaFoldDB" id="A0A3P1WQR3"/>
<dbReference type="InterPro" id="IPR036196">
    <property type="entry name" value="Ptyr_pPase_sf"/>
</dbReference>
<dbReference type="SUPFAM" id="SSF52788">
    <property type="entry name" value="Phosphotyrosine protein phosphatases I"/>
    <property type="match status" value="1"/>
</dbReference>
<dbReference type="Gene3D" id="3.40.50.2300">
    <property type="match status" value="1"/>
</dbReference>
<feature type="domain" description="Phosphotyrosine protein phosphatase I" evidence="2">
    <location>
        <begin position="2"/>
        <end position="132"/>
    </location>
</feature>
<dbReference type="GO" id="GO:0046685">
    <property type="term" value="P:response to arsenic-containing substance"/>
    <property type="evidence" value="ECO:0007669"/>
    <property type="project" value="UniProtKB-KW"/>
</dbReference>
<gene>
    <name evidence="3" type="ORF">EII35_11945</name>
</gene>
<comment type="caution">
    <text evidence="3">The sequence shown here is derived from an EMBL/GenBank/DDBJ whole genome shotgun (WGS) entry which is preliminary data.</text>
</comment>
<accession>A0A3P1WQR3</accession>